<dbReference type="Pfam" id="PF00701">
    <property type="entry name" value="DHDPS"/>
    <property type="match status" value="1"/>
</dbReference>
<proteinExistence type="inferred from homology"/>
<comment type="subcellular location">
    <subcellularLocation>
        <location evidence="1">Cytoplasm</location>
    </subcellularLocation>
</comment>
<evidence type="ECO:0000256" key="10">
    <source>
        <dbReference type="ARBA" id="ARBA00039936"/>
    </source>
</evidence>
<comment type="subunit">
    <text evidence="4">Homotetramer.</text>
</comment>
<evidence type="ECO:0000256" key="4">
    <source>
        <dbReference type="ARBA" id="ARBA00011881"/>
    </source>
</evidence>
<dbReference type="NCBIfam" id="NF003164">
    <property type="entry name" value="PRK04147.1"/>
    <property type="match status" value="1"/>
</dbReference>
<dbReference type="PIRSF" id="PIRSF001365">
    <property type="entry name" value="DHDPS"/>
    <property type="match status" value="1"/>
</dbReference>
<dbReference type="PANTHER" id="PTHR42849">
    <property type="entry name" value="N-ACETYLNEURAMINATE LYASE"/>
    <property type="match status" value="1"/>
</dbReference>
<evidence type="ECO:0000256" key="12">
    <source>
        <dbReference type="PIRNR" id="PIRNR001365"/>
    </source>
</evidence>
<dbReference type="Gene3D" id="3.20.20.70">
    <property type="entry name" value="Aldolase class I"/>
    <property type="match status" value="1"/>
</dbReference>
<comment type="catalytic activity">
    <reaction evidence="11">
        <text>aceneuramate = aldehydo-N-acetyl-D-mannosamine + pyruvate</text>
        <dbReference type="Rhea" id="RHEA:23296"/>
        <dbReference type="ChEBI" id="CHEBI:15361"/>
        <dbReference type="ChEBI" id="CHEBI:17122"/>
        <dbReference type="ChEBI" id="CHEBI:173083"/>
        <dbReference type="EC" id="4.1.3.3"/>
    </reaction>
</comment>
<sequence>MAKINGIYSALLVPFDASGKVIEKGLRQVVRHNLDVCQVDGLYVNGSSGETFMLSTEEKKLIFEIVKDEVQDQATLIAQVGSINLHEAIELGEFATTLNYDCLSAVTPFYYKFDFAEIKYYYDSIIAATGKDMFVYSIPSFTGVNLSRSQFEQLFQNEKIIGVKFTSGDFYLLERIKRNFPGKLLFSGFDEMLLSAAVMGIDGAIGSTFNVNGKRAKEILASVRQGNLQNALAVQHETNDLIEEILALGIYQTLKGILKVKGIDAGVCREPMKRFDQNRRDEVKRLVDRFSL</sequence>
<evidence type="ECO:0000256" key="5">
    <source>
        <dbReference type="ARBA" id="ARBA00012911"/>
    </source>
</evidence>
<gene>
    <name evidence="13" type="ORF">ACFSB2_16180</name>
</gene>
<dbReference type="InterPro" id="IPR005264">
    <property type="entry name" value="NanA"/>
</dbReference>
<evidence type="ECO:0000313" key="14">
    <source>
        <dbReference type="Proteomes" id="UP001597079"/>
    </source>
</evidence>
<dbReference type="EC" id="4.1.3.3" evidence="5"/>
<keyword evidence="14" id="KW-1185">Reference proteome</keyword>
<keyword evidence="6" id="KW-0963">Cytoplasm</keyword>
<evidence type="ECO:0000256" key="9">
    <source>
        <dbReference type="ARBA" id="ARBA00023277"/>
    </source>
</evidence>
<dbReference type="Proteomes" id="UP001597079">
    <property type="component" value="Unassembled WGS sequence"/>
</dbReference>
<comment type="similarity">
    <text evidence="3">Belongs to the DapA family. NanA subfamily.</text>
</comment>
<keyword evidence="9" id="KW-0119">Carbohydrate metabolism</keyword>
<dbReference type="NCBIfam" id="TIGR00683">
    <property type="entry name" value="nanA"/>
    <property type="match status" value="1"/>
</dbReference>
<evidence type="ECO:0000256" key="7">
    <source>
        <dbReference type="ARBA" id="ARBA00023239"/>
    </source>
</evidence>
<evidence type="ECO:0000313" key="13">
    <source>
        <dbReference type="EMBL" id="MFD1676243.1"/>
    </source>
</evidence>
<keyword evidence="8" id="KW-0704">Schiff base</keyword>
<dbReference type="InterPro" id="IPR002220">
    <property type="entry name" value="DapA-like"/>
</dbReference>
<dbReference type="PRINTS" id="PR00146">
    <property type="entry name" value="DHPICSNTHASE"/>
</dbReference>
<dbReference type="RefSeq" id="WP_377944176.1">
    <property type="nucleotide sequence ID" value="NZ_JBHUCX010000044.1"/>
</dbReference>
<comment type="pathway">
    <text evidence="2">Amino-sugar metabolism; N-acetylneuraminate degradation.</text>
</comment>
<keyword evidence="7 12" id="KW-0456">Lyase</keyword>
<dbReference type="SMART" id="SM01130">
    <property type="entry name" value="DHDPS"/>
    <property type="match status" value="1"/>
</dbReference>
<dbReference type="SUPFAM" id="SSF51569">
    <property type="entry name" value="Aldolase"/>
    <property type="match status" value="1"/>
</dbReference>
<comment type="caution">
    <text evidence="13">The sequence shown here is derived from an EMBL/GenBank/DDBJ whole genome shotgun (WGS) entry which is preliminary data.</text>
</comment>
<name>A0ABW4JJU1_9BACL</name>
<evidence type="ECO:0000256" key="11">
    <source>
        <dbReference type="ARBA" id="ARBA00044906"/>
    </source>
</evidence>
<dbReference type="InterPro" id="IPR020625">
    <property type="entry name" value="Schiff_base-form_aldolases_AS"/>
</dbReference>
<evidence type="ECO:0000256" key="2">
    <source>
        <dbReference type="ARBA" id="ARBA00004878"/>
    </source>
</evidence>
<evidence type="ECO:0000256" key="8">
    <source>
        <dbReference type="ARBA" id="ARBA00023270"/>
    </source>
</evidence>
<dbReference type="PROSITE" id="PS00666">
    <property type="entry name" value="DHDPS_2"/>
    <property type="match status" value="1"/>
</dbReference>
<dbReference type="PANTHER" id="PTHR42849:SF1">
    <property type="entry name" value="N-ACETYLNEURAMINATE LYASE"/>
    <property type="match status" value="1"/>
</dbReference>
<reference evidence="14" key="1">
    <citation type="journal article" date="2019" name="Int. J. Syst. Evol. Microbiol.">
        <title>The Global Catalogue of Microorganisms (GCM) 10K type strain sequencing project: providing services to taxonomists for standard genome sequencing and annotation.</title>
        <authorList>
            <consortium name="The Broad Institute Genomics Platform"/>
            <consortium name="The Broad Institute Genome Sequencing Center for Infectious Disease"/>
            <person name="Wu L."/>
            <person name="Ma J."/>
        </authorList>
    </citation>
    <scope>NUCLEOTIDE SEQUENCE [LARGE SCALE GENOMIC DNA]</scope>
    <source>
        <strain evidence="14">CGMCC 1.12286</strain>
    </source>
</reference>
<organism evidence="13 14">
    <name type="scientific">Alicyclobacillus fodiniaquatilis</name>
    <dbReference type="NCBI Taxonomy" id="1661150"/>
    <lineage>
        <taxon>Bacteria</taxon>
        <taxon>Bacillati</taxon>
        <taxon>Bacillota</taxon>
        <taxon>Bacilli</taxon>
        <taxon>Bacillales</taxon>
        <taxon>Alicyclobacillaceae</taxon>
        <taxon>Alicyclobacillus</taxon>
    </lineage>
</organism>
<evidence type="ECO:0000256" key="6">
    <source>
        <dbReference type="ARBA" id="ARBA00022490"/>
    </source>
</evidence>
<dbReference type="EMBL" id="JBHUCX010000044">
    <property type="protein sequence ID" value="MFD1676243.1"/>
    <property type="molecule type" value="Genomic_DNA"/>
</dbReference>
<protein>
    <recommendedName>
        <fullName evidence="10">N-acetylneuraminate lyase</fullName>
        <ecNumber evidence="5">4.1.3.3</ecNumber>
    </recommendedName>
</protein>
<evidence type="ECO:0000256" key="3">
    <source>
        <dbReference type="ARBA" id="ARBA00006324"/>
    </source>
</evidence>
<dbReference type="InterPro" id="IPR013785">
    <property type="entry name" value="Aldolase_TIM"/>
</dbReference>
<evidence type="ECO:0000256" key="1">
    <source>
        <dbReference type="ARBA" id="ARBA00004496"/>
    </source>
</evidence>
<dbReference type="GO" id="GO:0008747">
    <property type="term" value="F:N-acetylneuraminate lyase activity"/>
    <property type="evidence" value="ECO:0007669"/>
    <property type="project" value="UniProtKB-EC"/>
</dbReference>
<accession>A0ABW4JJU1</accession>